<dbReference type="PROSITE" id="PS00678">
    <property type="entry name" value="WD_REPEATS_1"/>
    <property type="match status" value="1"/>
</dbReference>
<comment type="pathway">
    <text evidence="1">Protein modification; protein ubiquitination.</text>
</comment>
<dbReference type="InterPro" id="IPR036322">
    <property type="entry name" value="WD40_repeat_dom_sf"/>
</dbReference>
<dbReference type="GO" id="GO:0043161">
    <property type="term" value="P:proteasome-mediated ubiquitin-dependent protein catabolic process"/>
    <property type="evidence" value="ECO:0007669"/>
    <property type="project" value="TreeGrafter"/>
</dbReference>
<proteinExistence type="inferred from homology"/>
<evidence type="ECO:0000256" key="2">
    <source>
        <dbReference type="ARBA" id="ARBA00022574"/>
    </source>
</evidence>
<keyword evidence="8" id="KW-1185">Reference proteome</keyword>
<evidence type="ECO:0000256" key="4">
    <source>
        <dbReference type="ARBA" id="ARBA00022786"/>
    </source>
</evidence>
<dbReference type="Pfam" id="PF00400">
    <property type="entry name" value="WD40"/>
    <property type="match status" value="2"/>
</dbReference>
<dbReference type="InterPro" id="IPR001680">
    <property type="entry name" value="WD40_rpt"/>
</dbReference>
<sequence length="283" mass="31241">MFSAFFLQESFGKYGQKFNTQQRCACNDFLYRCTWVVCRFSPHSEPLLYLGDDEGNIGIVDVTSVVGPEHSTQTKMIQCFPAHEATIMDVIGVPNCPNGLLSLSGDTTVRLWDLQHQKSTLYYGHEMSVRSACFAPNCVFVTGGRDGQIRLWDTRTSSFQKQGQLVKKPVNVYRNAHVVKGKLKSMTPSKKKSFSLRLSGRLEKVEPPSVTSLLYASEYTIVSASSNAKSKDAGKQSTLSKPSMVSSSGVTSLCLDRYGSSLFAAVTDNCIYEYGILTSNTKP</sequence>
<evidence type="ECO:0000256" key="6">
    <source>
        <dbReference type="PROSITE-ProRule" id="PRU00221"/>
    </source>
</evidence>
<dbReference type="SUPFAM" id="SSF50978">
    <property type="entry name" value="WD40 repeat-like"/>
    <property type="match status" value="1"/>
</dbReference>
<dbReference type="Gene3D" id="2.130.10.10">
    <property type="entry name" value="YVTN repeat-like/Quinoprotein amine dehydrogenase"/>
    <property type="match status" value="1"/>
</dbReference>
<feature type="repeat" description="WD" evidence="6">
    <location>
        <begin position="80"/>
        <end position="122"/>
    </location>
</feature>
<dbReference type="InterPro" id="IPR015943">
    <property type="entry name" value="WD40/YVTN_repeat-like_dom_sf"/>
</dbReference>
<evidence type="ECO:0000256" key="1">
    <source>
        <dbReference type="ARBA" id="ARBA00004906"/>
    </source>
</evidence>
<dbReference type="GO" id="GO:0007095">
    <property type="term" value="P:mitotic G2 DNA damage checkpoint signaling"/>
    <property type="evidence" value="ECO:0007669"/>
    <property type="project" value="TreeGrafter"/>
</dbReference>
<dbReference type="InterPro" id="IPR051865">
    <property type="entry name" value="WD-repeat_CDT2_adapter"/>
</dbReference>
<accession>A0A3P7IEH7</accession>
<keyword evidence="3" id="KW-0677">Repeat</keyword>
<comment type="similarity">
    <text evidence="5">Belongs to the WD repeat cdt2 family.</text>
</comment>
<feature type="non-terminal residue" evidence="7">
    <location>
        <position position="283"/>
    </location>
</feature>
<evidence type="ECO:0000256" key="3">
    <source>
        <dbReference type="ARBA" id="ARBA00022737"/>
    </source>
</evidence>
<dbReference type="PROSITE" id="PS50294">
    <property type="entry name" value="WD_REPEATS_REGION"/>
    <property type="match status" value="1"/>
</dbReference>
<gene>
    <name evidence="7" type="ORF">SVUK_LOCUS127</name>
</gene>
<reference evidence="7 8" key="1">
    <citation type="submission" date="2018-11" db="EMBL/GenBank/DDBJ databases">
        <authorList>
            <consortium name="Pathogen Informatics"/>
        </authorList>
    </citation>
    <scope>NUCLEOTIDE SEQUENCE [LARGE SCALE GENOMIC DNA]</scope>
</reference>
<dbReference type="AlphaFoldDB" id="A0A3P7IEH7"/>
<dbReference type="PROSITE" id="PS50082">
    <property type="entry name" value="WD_REPEATS_2"/>
    <property type="match status" value="2"/>
</dbReference>
<keyword evidence="4" id="KW-0833">Ubl conjugation pathway</keyword>
<evidence type="ECO:0000313" key="8">
    <source>
        <dbReference type="Proteomes" id="UP000270094"/>
    </source>
</evidence>
<dbReference type="Proteomes" id="UP000270094">
    <property type="component" value="Unassembled WGS sequence"/>
</dbReference>
<feature type="repeat" description="WD" evidence="6">
    <location>
        <begin position="122"/>
        <end position="162"/>
    </location>
</feature>
<dbReference type="SMART" id="SM00320">
    <property type="entry name" value="WD40"/>
    <property type="match status" value="3"/>
</dbReference>
<dbReference type="GO" id="GO:0030674">
    <property type="term" value="F:protein-macromolecule adaptor activity"/>
    <property type="evidence" value="ECO:0007669"/>
    <property type="project" value="TreeGrafter"/>
</dbReference>
<dbReference type="OrthoDB" id="5861847at2759"/>
<dbReference type="EMBL" id="UYYB01000170">
    <property type="protein sequence ID" value="VDM65129.1"/>
    <property type="molecule type" value="Genomic_DNA"/>
</dbReference>
<dbReference type="GO" id="GO:0005634">
    <property type="term" value="C:nucleus"/>
    <property type="evidence" value="ECO:0007669"/>
    <property type="project" value="TreeGrafter"/>
</dbReference>
<dbReference type="PANTHER" id="PTHR22852:SF0">
    <property type="entry name" value="DENTICLELESS PROTEIN HOMOLOG"/>
    <property type="match status" value="1"/>
</dbReference>
<name>A0A3P7IEH7_STRVU</name>
<dbReference type="InterPro" id="IPR019775">
    <property type="entry name" value="WD40_repeat_CS"/>
</dbReference>
<evidence type="ECO:0000256" key="5">
    <source>
        <dbReference type="ARBA" id="ARBA00038344"/>
    </source>
</evidence>
<protein>
    <submittedName>
        <fullName evidence="7">Uncharacterized protein</fullName>
    </submittedName>
</protein>
<evidence type="ECO:0000313" key="7">
    <source>
        <dbReference type="EMBL" id="VDM65129.1"/>
    </source>
</evidence>
<keyword evidence="2 6" id="KW-0853">WD repeat</keyword>
<organism evidence="7 8">
    <name type="scientific">Strongylus vulgaris</name>
    <name type="common">Blood worm</name>
    <dbReference type="NCBI Taxonomy" id="40348"/>
    <lineage>
        <taxon>Eukaryota</taxon>
        <taxon>Metazoa</taxon>
        <taxon>Ecdysozoa</taxon>
        <taxon>Nematoda</taxon>
        <taxon>Chromadorea</taxon>
        <taxon>Rhabditida</taxon>
        <taxon>Rhabditina</taxon>
        <taxon>Rhabditomorpha</taxon>
        <taxon>Strongyloidea</taxon>
        <taxon>Strongylidae</taxon>
        <taxon>Strongylus</taxon>
    </lineage>
</organism>
<dbReference type="PANTHER" id="PTHR22852">
    <property type="entry name" value="LETHAL 2 DENTICLELESS PROTEIN RETINOIC ACID-REGULATED NUCLEAR MATRIX-ASSOCIATED PROTEIN"/>
    <property type="match status" value="1"/>
</dbReference>